<feature type="transmembrane region" description="Helical" evidence="6">
    <location>
        <begin position="149"/>
        <end position="165"/>
    </location>
</feature>
<comment type="similarity">
    <text evidence="2">Belongs to the TrbL/VirB6 family.</text>
</comment>
<evidence type="ECO:0000256" key="4">
    <source>
        <dbReference type="ARBA" id="ARBA00022989"/>
    </source>
</evidence>
<dbReference type="Pfam" id="PF04610">
    <property type="entry name" value="TrbL"/>
    <property type="match status" value="1"/>
</dbReference>
<feature type="transmembrane region" description="Helical" evidence="6">
    <location>
        <begin position="218"/>
        <end position="240"/>
    </location>
</feature>
<reference evidence="7" key="1">
    <citation type="submission" date="2019-11" db="EMBL/GenBank/DDBJ databases">
        <title>Description of new Acetobacter species.</title>
        <authorList>
            <person name="Cleenwerck I."/>
            <person name="Sombolestani A.S."/>
        </authorList>
    </citation>
    <scope>NUCLEOTIDE SEQUENCE</scope>
    <source>
        <strain evidence="7">LMG 1626</strain>
    </source>
</reference>
<organism evidence="7 8">
    <name type="scientific">Acetobacter estunensis</name>
    <dbReference type="NCBI Taxonomy" id="104097"/>
    <lineage>
        <taxon>Bacteria</taxon>
        <taxon>Pseudomonadati</taxon>
        <taxon>Pseudomonadota</taxon>
        <taxon>Alphaproteobacteria</taxon>
        <taxon>Acetobacterales</taxon>
        <taxon>Acetobacteraceae</taxon>
        <taxon>Acetobacter</taxon>
    </lineage>
</organism>
<keyword evidence="5 6" id="KW-0472">Membrane</keyword>
<evidence type="ECO:0000256" key="5">
    <source>
        <dbReference type="ARBA" id="ARBA00023136"/>
    </source>
</evidence>
<dbReference type="Proteomes" id="UP000597459">
    <property type="component" value="Unassembled WGS sequence"/>
</dbReference>
<gene>
    <name evidence="7" type="ORF">GOB87_13110</name>
</gene>
<evidence type="ECO:0000256" key="6">
    <source>
        <dbReference type="SAM" id="Phobius"/>
    </source>
</evidence>
<comment type="caution">
    <text evidence="7">The sequence shown here is derived from an EMBL/GenBank/DDBJ whole genome shotgun (WGS) entry which is preliminary data.</text>
</comment>
<evidence type="ECO:0000256" key="1">
    <source>
        <dbReference type="ARBA" id="ARBA00004141"/>
    </source>
</evidence>
<feature type="transmembrane region" description="Helical" evidence="6">
    <location>
        <begin position="122"/>
        <end position="143"/>
    </location>
</feature>
<dbReference type="GO" id="GO:0030255">
    <property type="term" value="P:protein secretion by the type IV secretion system"/>
    <property type="evidence" value="ECO:0007669"/>
    <property type="project" value="InterPro"/>
</dbReference>
<keyword evidence="4 6" id="KW-1133">Transmembrane helix</keyword>
<protein>
    <submittedName>
        <fullName evidence="7">Conjugal transfer protein TraH</fullName>
    </submittedName>
</protein>
<dbReference type="GO" id="GO:0016020">
    <property type="term" value="C:membrane"/>
    <property type="evidence" value="ECO:0007669"/>
    <property type="project" value="UniProtKB-SubCell"/>
</dbReference>
<evidence type="ECO:0000256" key="3">
    <source>
        <dbReference type="ARBA" id="ARBA00022692"/>
    </source>
</evidence>
<dbReference type="InterPro" id="IPR007688">
    <property type="entry name" value="Conjugal_tfr_TrbL/VirB6"/>
</dbReference>
<evidence type="ECO:0000256" key="2">
    <source>
        <dbReference type="ARBA" id="ARBA00007802"/>
    </source>
</evidence>
<feature type="transmembrane region" description="Helical" evidence="6">
    <location>
        <begin position="12"/>
        <end position="31"/>
    </location>
</feature>
<keyword evidence="3 6" id="KW-0812">Transmembrane</keyword>
<dbReference type="AlphaFoldDB" id="A0A967BD65"/>
<evidence type="ECO:0000313" key="8">
    <source>
        <dbReference type="Proteomes" id="UP000597459"/>
    </source>
</evidence>
<feature type="transmembrane region" description="Helical" evidence="6">
    <location>
        <begin position="177"/>
        <end position="198"/>
    </location>
</feature>
<evidence type="ECO:0000313" key="7">
    <source>
        <dbReference type="EMBL" id="NHO54873.1"/>
    </source>
</evidence>
<comment type="subcellular location">
    <subcellularLocation>
        <location evidence="1">Membrane</location>
        <topology evidence="1">Multi-pass membrane protein</topology>
    </subcellularLocation>
</comment>
<keyword evidence="8" id="KW-1185">Reference proteome</keyword>
<proteinExistence type="inferred from homology"/>
<dbReference type="EMBL" id="WOTH01000036">
    <property type="protein sequence ID" value="NHO54873.1"/>
    <property type="molecule type" value="Genomic_DNA"/>
</dbReference>
<sequence>MNSTVSNVLSAVATPFTSLIVLWVIVTGMLVMRGDIDTRRGVIRIVRVSLVSAFVLESGIYNSYIVNFFHTGLPEWTASSVSGGSVSSTPQLLDKIWGDISGYSLKIDSQLYPYQIFDMIELAIIAFCDAVILGVVFAVYICAHVMTDIIVTIGPFVVAGFLFDATRNISERWVGKLVGLALLAALVDVAMLIVAQGISDYMTQTNINAVSSSGTPSVAIDIMFDTMIFIAVSAFIILMLPSAAAFIGGGISVNPAGAIMNTVIGGTTAGVGTIAKAGANIGRKASK</sequence>
<accession>A0A967BD65</accession>
<name>A0A967BD65_9PROT</name>